<dbReference type="EMBL" id="CP023701">
    <property type="protein sequence ID" value="QEU80157.1"/>
    <property type="molecule type" value="Genomic_DNA"/>
</dbReference>
<dbReference type="PANTHER" id="PTHR35526:SF3">
    <property type="entry name" value="ANTI-SIGMA-F FACTOR RSBW"/>
    <property type="match status" value="1"/>
</dbReference>
<keyword evidence="4" id="KW-0547">Nucleotide-binding</keyword>
<keyword evidence="1" id="KW-0723">Serine/threonine-protein kinase</keyword>
<dbReference type="Pfam" id="PF13581">
    <property type="entry name" value="HATPase_c_2"/>
    <property type="match status" value="1"/>
</dbReference>
<feature type="domain" description="Histidine kinase/HSP90-like ATPase" evidence="2">
    <location>
        <begin position="19"/>
        <end position="130"/>
    </location>
</feature>
<dbReference type="GO" id="GO:0005524">
    <property type="term" value="F:ATP binding"/>
    <property type="evidence" value="ECO:0007669"/>
    <property type="project" value="UniProtKB-KW"/>
</dbReference>
<protein>
    <submittedName>
        <fullName evidence="4">ATP-binding protein</fullName>
    </submittedName>
</protein>
<keyword evidence="4" id="KW-0067">ATP-binding</keyword>
<reference evidence="3" key="3">
    <citation type="submission" date="2020-09" db="EMBL/GenBank/DDBJ databases">
        <authorList>
            <person name="Sun Q."/>
            <person name="Ohkuma M."/>
        </authorList>
    </citation>
    <scope>NUCLEOTIDE SEQUENCE</scope>
    <source>
        <strain evidence="3">JCM 4834</strain>
    </source>
</reference>
<keyword evidence="1" id="KW-0418">Kinase</keyword>
<dbReference type="Proteomes" id="UP000634660">
    <property type="component" value="Unassembled WGS sequence"/>
</dbReference>
<evidence type="ECO:0000256" key="1">
    <source>
        <dbReference type="ARBA" id="ARBA00022527"/>
    </source>
</evidence>
<gene>
    <name evidence="4" type="ORF">CP968_19200</name>
    <name evidence="3" type="ORF">GCM10010371_06930</name>
</gene>
<evidence type="ECO:0000259" key="2">
    <source>
        <dbReference type="Pfam" id="PF13581"/>
    </source>
</evidence>
<keyword evidence="5" id="KW-1185">Reference proteome</keyword>
<organism evidence="4 5">
    <name type="scientific">Streptomyces subrutilus</name>
    <dbReference type="NCBI Taxonomy" id="36818"/>
    <lineage>
        <taxon>Bacteria</taxon>
        <taxon>Bacillati</taxon>
        <taxon>Actinomycetota</taxon>
        <taxon>Actinomycetes</taxon>
        <taxon>Kitasatosporales</taxon>
        <taxon>Streptomycetaceae</taxon>
        <taxon>Streptomyces</taxon>
    </lineage>
</organism>
<dbReference type="KEGG" id="ssub:CP968_19200"/>
<dbReference type="InterPro" id="IPR050267">
    <property type="entry name" value="Anti-sigma-factor_SerPK"/>
</dbReference>
<dbReference type="Proteomes" id="UP000326831">
    <property type="component" value="Chromosome"/>
</dbReference>
<dbReference type="OrthoDB" id="4251531at2"/>
<accession>A0A5P2UTW3</accession>
<dbReference type="EMBL" id="BMVX01000002">
    <property type="protein sequence ID" value="GGZ50143.1"/>
    <property type="molecule type" value="Genomic_DNA"/>
</dbReference>
<reference evidence="3" key="1">
    <citation type="journal article" date="2014" name="Int. J. Syst. Evol. Microbiol.">
        <title>Complete genome sequence of Corynebacterium casei LMG S-19264T (=DSM 44701T), isolated from a smear-ripened cheese.</title>
        <authorList>
            <consortium name="US DOE Joint Genome Institute (JGI-PGF)"/>
            <person name="Walter F."/>
            <person name="Albersmeier A."/>
            <person name="Kalinowski J."/>
            <person name="Ruckert C."/>
        </authorList>
    </citation>
    <scope>NUCLEOTIDE SEQUENCE</scope>
    <source>
        <strain evidence="3">JCM 4834</strain>
    </source>
</reference>
<keyword evidence="1" id="KW-0808">Transferase</keyword>
<sequence>MVHFIGPPLAEVVRRWRREPRTVPLVRAELRSALGEWRLAELEENALIVVSELVTNAVRHAVGPRDREVETRFLRLPDGLAIEVHDAGDGWPEIGPPAAEGEGGRGLHLVAALAHRWAVEERCGPGKRVWAHLSVRPRRG</sequence>
<dbReference type="Gene3D" id="3.30.565.10">
    <property type="entry name" value="Histidine kinase-like ATPase, C-terminal domain"/>
    <property type="match status" value="1"/>
</dbReference>
<dbReference type="PANTHER" id="PTHR35526">
    <property type="entry name" value="ANTI-SIGMA-F FACTOR RSBW-RELATED"/>
    <property type="match status" value="1"/>
</dbReference>
<evidence type="ECO:0000313" key="5">
    <source>
        <dbReference type="Proteomes" id="UP000326831"/>
    </source>
</evidence>
<proteinExistence type="predicted"/>
<reference evidence="4 5" key="2">
    <citation type="submission" date="2017-09" db="EMBL/GenBank/DDBJ databases">
        <authorList>
            <person name="Lee N."/>
            <person name="Cho B.-K."/>
        </authorList>
    </citation>
    <scope>NUCLEOTIDE SEQUENCE [LARGE SCALE GENOMIC DNA]</scope>
    <source>
        <strain evidence="4 5">ATCC 27467</strain>
    </source>
</reference>
<dbReference type="GO" id="GO:0004674">
    <property type="term" value="F:protein serine/threonine kinase activity"/>
    <property type="evidence" value="ECO:0007669"/>
    <property type="project" value="UniProtKB-KW"/>
</dbReference>
<dbReference type="InterPro" id="IPR003594">
    <property type="entry name" value="HATPase_dom"/>
</dbReference>
<name>A0A5P2UTW3_9ACTN</name>
<dbReference type="InterPro" id="IPR036890">
    <property type="entry name" value="HATPase_C_sf"/>
</dbReference>
<evidence type="ECO:0000313" key="3">
    <source>
        <dbReference type="EMBL" id="GGZ50143.1"/>
    </source>
</evidence>
<dbReference type="AlphaFoldDB" id="A0A5P2UTW3"/>
<evidence type="ECO:0000313" key="4">
    <source>
        <dbReference type="EMBL" id="QEU80157.1"/>
    </source>
</evidence>
<dbReference type="SUPFAM" id="SSF55874">
    <property type="entry name" value="ATPase domain of HSP90 chaperone/DNA topoisomerase II/histidine kinase"/>
    <property type="match status" value="1"/>
</dbReference>
<dbReference type="CDD" id="cd16936">
    <property type="entry name" value="HATPase_RsbW-like"/>
    <property type="match status" value="1"/>
</dbReference>